<dbReference type="RefSeq" id="WP_184868029.1">
    <property type="nucleotide sequence ID" value="NZ_BAAAWY010000101.1"/>
</dbReference>
<dbReference type="InterPro" id="IPR020806">
    <property type="entry name" value="PKS_PP-bd"/>
</dbReference>
<accession>A0A7W9NLD7</accession>
<keyword evidence="5" id="KW-1185">Reference proteome</keyword>
<dbReference type="SUPFAM" id="SSF47336">
    <property type="entry name" value="ACP-like"/>
    <property type="match status" value="1"/>
</dbReference>
<keyword evidence="1" id="KW-0596">Phosphopantetheine</keyword>
<reference evidence="4 5" key="1">
    <citation type="submission" date="2020-08" db="EMBL/GenBank/DDBJ databases">
        <title>Sequencing the genomes of 1000 actinobacteria strains.</title>
        <authorList>
            <person name="Klenk H.-P."/>
        </authorList>
    </citation>
    <scope>NUCLEOTIDE SEQUENCE [LARGE SCALE GENOMIC DNA]</scope>
    <source>
        <strain evidence="4 5">DSM 43851</strain>
    </source>
</reference>
<dbReference type="Proteomes" id="UP000585638">
    <property type="component" value="Unassembled WGS sequence"/>
</dbReference>
<feature type="domain" description="Carrier" evidence="3">
    <location>
        <begin position="4"/>
        <end position="79"/>
    </location>
</feature>
<sequence>MTAEASPDLVADCVALWRELLGRDDVDADSNFFTEGGRSLLGARLVSRARTLTGVRVGLRVLIEAPTPRRFAAELAAAAVD</sequence>
<dbReference type="EMBL" id="JACHIR010000001">
    <property type="protein sequence ID" value="MBB5896361.1"/>
    <property type="molecule type" value="Genomic_DNA"/>
</dbReference>
<organism evidence="4 5">
    <name type="scientific">Kutzneria kofuensis</name>
    <dbReference type="NCBI Taxonomy" id="103725"/>
    <lineage>
        <taxon>Bacteria</taxon>
        <taxon>Bacillati</taxon>
        <taxon>Actinomycetota</taxon>
        <taxon>Actinomycetes</taxon>
        <taxon>Pseudonocardiales</taxon>
        <taxon>Pseudonocardiaceae</taxon>
        <taxon>Kutzneria</taxon>
    </lineage>
</organism>
<dbReference type="Pfam" id="PF00550">
    <property type="entry name" value="PP-binding"/>
    <property type="match status" value="1"/>
</dbReference>
<dbReference type="AlphaFoldDB" id="A0A7W9NLD7"/>
<dbReference type="Gene3D" id="1.10.1200.10">
    <property type="entry name" value="ACP-like"/>
    <property type="match status" value="1"/>
</dbReference>
<evidence type="ECO:0000256" key="1">
    <source>
        <dbReference type="ARBA" id="ARBA00022450"/>
    </source>
</evidence>
<name>A0A7W9NLD7_9PSEU</name>
<dbReference type="GO" id="GO:0031177">
    <property type="term" value="F:phosphopantetheine binding"/>
    <property type="evidence" value="ECO:0007669"/>
    <property type="project" value="InterPro"/>
</dbReference>
<dbReference type="PROSITE" id="PS50075">
    <property type="entry name" value="CARRIER"/>
    <property type="match status" value="1"/>
</dbReference>
<keyword evidence="2" id="KW-0597">Phosphoprotein</keyword>
<dbReference type="InterPro" id="IPR009081">
    <property type="entry name" value="PP-bd_ACP"/>
</dbReference>
<evidence type="ECO:0000256" key="2">
    <source>
        <dbReference type="ARBA" id="ARBA00022553"/>
    </source>
</evidence>
<proteinExistence type="predicted"/>
<evidence type="ECO:0000259" key="3">
    <source>
        <dbReference type="PROSITE" id="PS50075"/>
    </source>
</evidence>
<gene>
    <name evidence="4" type="ORF">BJ998_007557</name>
</gene>
<evidence type="ECO:0000313" key="4">
    <source>
        <dbReference type="EMBL" id="MBB5896361.1"/>
    </source>
</evidence>
<dbReference type="SMART" id="SM00823">
    <property type="entry name" value="PKS_PP"/>
    <property type="match status" value="1"/>
</dbReference>
<protein>
    <recommendedName>
        <fullName evidence="3">Carrier domain-containing protein</fullName>
    </recommendedName>
</protein>
<dbReference type="InterPro" id="IPR036736">
    <property type="entry name" value="ACP-like_sf"/>
</dbReference>
<comment type="caution">
    <text evidence="4">The sequence shown here is derived from an EMBL/GenBank/DDBJ whole genome shotgun (WGS) entry which is preliminary data.</text>
</comment>
<evidence type="ECO:0000313" key="5">
    <source>
        <dbReference type="Proteomes" id="UP000585638"/>
    </source>
</evidence>